<dbReference type="RefSeq" id="WP_143138505.1">
    <property type="nucleotide sequence ID" value="NZ_FOYL01000001.1"/>
</dbReference>
<sequence length="138" mass="15385">MRIVGLLEAALLLLTGCGGISVETNGDLDSAVRTFIGERVDKTRPFTEFTSWDWDKLYVVDLDGADAGYVEEVTGEKVDAPWGSKSGVFLYYKDGKRVRAELMTEGAFCSGSYTREAIVDQRFACWLQDPKLQEFPVK</sequence>
<name>A0A1I6D3C8_9PSEU</name>
<evidence type="ECO:0000313" key="1">
    <source>
        <dbReference type="EMBL" id="SFQ99998.1"/>
    </source>
</evidence>
<protein>
    <submittedName>
        <fullName evidence="1">Uncharacterized protein</fullName>
    </submittedName>
</protein>
<proteinExistence type="predicted"/>
<organism evidence="1 2">
    <name type="scientific">Lentzea waywayandensis</name>
    <dbReference type="NCBI Taxonomy" id="84724"/>
    <lineage>
        <taxon>Bacteria</taxon>
        <taxon>Bacillati</taxon>
        <taxon>Actinomycetota</taxon>
        <taxon>Actinomycetes</taxon>
        <taxon>Pseudonocardiales</taxon>
        <taxon>Pseudonocardiaceae</taxon>
        <taxon>Lentzea</taxon>
    </lineage>
</organism>
<keyword evidence="2" id="KW-1185">Reference proteome</keyword>
<dbReference type="EMBL" id="FOYL01000001">
    <property type="protein sequence ID" value="SFQ99998.1"/>
    <property type="molecule type" value="Genomic_DNA"/>
</dbReference>
<accession>A0A1I6D3C8</accession>
<dbReference type="OrthoDB" id="4761871at2"/>
<evidence type="ECO:0000313" key="2">
    <source>
        <dbReference type="Proteomes" id="UP000198583"/>
    </source>
</evidence>
<dbReference type="AlphaFoldDB" id="A0A1I6D3C8"/>
<gene>
    <name evidence="1" type="ORF">SAMN04488564_101987</name>
</gene>
<dbReference type="Proteomes" id="UP000198583">
    <property type="component" value="Unassembled WGS sequence"/>
</dbReference>
<reference evidence="2" key="1">
    <citation type="submission" date="2016-10" db="EMBL/GenBank/DDBJ databases">
        <authorList>
            <person name="Varghese N."/>
            <person name="Submissions S."/>
        </authorList>
    </citation>
    <scope>NUCLEOTIDE SEQUENCE [LARGE SCALE GENOMIC DNA]</scope>
    <source>
        <strain evidence="2">DSM 44232</strain>
    </source>
</reference>